<reference evidence="2" key="1">
    <citation type="submission" date="2017-02" db="EMBL/GenBank/DDBJ databases">
        <authorList>
            <person name="Varghese N."/>
            <person name="Submissions S."/>
        </authorList>
    </citation>
    <scope>NUCLEOTIDE SEQUENCE [LARGE SCALE GENOMIC DNA]</scope>
    <source>
        <strain evidence="2">ATCC 27094</strain>
    </source>
</reference>
<dbReference type="AlphaFoldDB" id="A0A1T4JP38"/>
<keyword evidence="2" id="KW-1185">Reference proteome</keyword>
<dbReference type="EMBL" id="FUWJ01000001">
    <property type="protein sequence ID" value="SJZ31986.1"/>
    <property type="molecule type" value="Genomic_DNA"/>
</dbReference>
<evidence type="ECO:0000313" key="1">
    <source>
        <dbReference type="EMBL" id="SJZ31986.1"/>
    </source>
</evidence>
<evidence type="ECO:0000313" key="2">
    <source>
        <dbReference type="Proteomes" id="UP000190092"/>
    </source>
</evidence>
<proteinExistence type="predicted"/>
<protein>
    <submittedName>
        <fullName evidence="1">Uncharacterized protein</fullName>
    </submittedName>
</protein>
<gene>
    <name evidence="1" type="ORF">SAMN02745126_00290</name>
</gene>
<accession>A0A1T4JP38</accession>
<name>A0A1T4JP38_9HYPH</name>
<sequence>MQAMPPKNLAVSPMPLLMPYIQRRPANIGGKPFKLVSDYTPAGGTT</sequence>
<dbReference type="Proteomes" id="UP000190092">
    <property type="component" value="Unassembled WGS sequence"/>
</dbReference>
<dbReference type="STRING" id="225324.SAMN02745126_00290"/>
<organism evidence="1 2">
    <name type="scientific">Enhydrobacter aerosaccus</name>
    <dbReference type="NCBI Taxonomy" id="225324"/>
    <lineage>
        <taxon>Bacteria</taxon>
        <taxon>Pseudomonadati</taxon>
        <taxon>Pseudomonadota</taxon>
        <taxon>Alphaproteobacteria</taxon>
        <taxon>Hyphomicrobiales</taxon>
        <taxon>Enhydrobacter</taxon>
    </lineage>
</organism>